<dbReference type="EMBL" id="MK439385">
    <property type="protein sequence ID" value="QEG97753.1"/>
    <property type="molecule type" value="Genomic_DNA"/>
</dbReference>
<name>A0A5B9TAV3_AGRTU</name>
<dbReference type="AlphaFoldDB" id="A0A5B9TAV3"/>
<geneLocation type="plasmid" evidence="1">
    <name>pTiKerr27</name>
</geneLocation>
<proteinExistence type="predicted"/>
<accession>A0A5B9TAV3</accession>
<protein>
    <submittedName>
        <fullName evidence="1">Uncharacterized protein</fullName>
    </submittedName>
</protein>
<sequence length="104" mass="11064">MAFDPHAGVNRLLTASDRADVFDVHDTFETDAHHAVGRPGLGGRKGGPRMDVVQTQKDGGQRLSIASGHETTVDGDFHGLAGGKENFTRHAAIPILNLLPRKAS</sequence>
<evidence type="ECO:0000313" key="1">
    <source>
        <dbReference type="EMBL" id="QEG97753.1"/>
    </source>
</evidence>
<keyword evidence="1" id="KW-0614">Plasmid</keyword>
<reference evidence="1" key="1">
    <citation type="journal article" date="2019" name="Genome Biol. Evol.">
        <title>Complete Sequence of Succinamopine Ti-Plasmid pTiEU6 Reveals Its Evolutionary Relatedness with Nopaline-Type Ti-Plasmids.</title>
        <authorList>
            <person name="Shao S."/>
            <person name="van Heusden G.P.H."/>
            <person name="Hooykaas P.J.J."/>
        </authorList>
    </citation>
    <scope>NUCLEOTIDE SEQUENCE</scope>
    <source>
        <strain evidence="1">Kerr27</strain>
        <plasmid evidence="1">pTiKerr27</plasmid>
    </source>
</reference>
<organism evidence="1">
    <name type="scientific">Agrobacterium tumefaciens</name>
    <dbReference type="NCBI Taxonomy" id="358"/>
    <lineage>
        <taxon>Bacteria</taxon>
        <taxon>Pseudomonadati</taxon>
        <taxon>Pseudomonadota</taxon>
        <taxon>Alphaproteobacteria</taxon>
        <taxon>Hyphomicrobiales</taxon>
        <taxon>Rhizobiaceae</taxon>
        <taxon>Rhizobium/Agrobacterium group</taxon>
        <taxon>Agrobacterium</taxon>
        <taxon>Agrobacterium tumefaciens complex</taxon>
    </lineage>
</organism>
<gene>
    <name evidence="1" type="ORF">AgrTiKerr27_00023</name>
</gene>